<keyword evidence="3" id="KW-1185">Reference proteome</keyword>
<feature type="compositionally biased region" description="Acidic residues" evidence="1">
    <location>
        <begin position="207"/>
        <end position="228"/>
    </location>
</feature>
<dbReference type="Proteomes" id="UP001152799">
    <property type="component" value="Chromosome 7"/>
</dbReference>
<protein>
    <submittedName>
        <fullName evidence="2">Uncharacterized protein</fullName>
    </submittedName>
</protein>
<organism evidence="2 3">
    <name type="scientific">Ceutorhynchus assimilis</name>
    <name type="common">cabbage seed weevil</name>
    <dbReference type="NCBI Taxonomy" id="467358"/>
    <lineage>
        <taxon>Eukaryota</taxon>
        <taxon>Metazoa</taxon>
        <taxon>Ecdysozoa</taxon>
        <taxon>Arthropoda</taxon>
        <taxon>Hexapoda</taxon>
        <taxon>Insecta</taxon>
        <taxon>Pterygota</taxon>
        <taxon>Neoptera</taxon>
        <taxon>Endopterygota</taxon>
        <taxon>Coleoptera</taxon>
        <taxon>Polyphaga</taxon>
        <taxon>Cucujiformia</taxon>
        <taxon>Curculionidae</taxon>
        <taxon>Ceutorhynchinae</taxon>
        <taxon>Ceutorhynchus</taxon>
    </lineage>
</organism>
<reference evidence="2" key="1">
    <citation type="submission" date="2022-01" db="EMBL/GenBank/DDBJ databases">
        <authorList>
            <person name="King R."/>
        </authorList>
    </citation>
    <scope>NUCLEOTIDE SEQUENCE</scope>
</reference>
<evidence type="ECO:0000313" key="3">
    <source>
        <dbReference type="Proteomes" id="UP001152799"/>
    </source>
</evidence>
<proteinExistence type="predicted"/>
<name>A0A9N9QR86_9CUCU</name>
<accession>A0A9N9QR86</accession>
<dbReference type="EMBL" id="OU892283">
    <property type="protein sequence ID" value="CAG9771504.1"/>
    <property type="molecule type" value="Genomic_DNA"/>
</dbReference>
<feature type="compositionally biased region" description="Basic and acidic residues" evidence="1">
    <location>
        <begin position="240"/>
        <end position="253"/>
    </location>
</feature>
<gene>
    <name evidence="2" type="ORF">CEUTPL_LOCUS11936</name>
</gene>
<dbReference type="AlphaFoldDB" id="A0A9N9QR86"/>
<evidence type="ECO:0000256" key="1">
    <source>
        <dbReference type="SAM" id="MobiDB-lite"/>
    </source>
</evidence>
<evidence type="ECO:0000313" key="2">
    <source>
        <dbReference type="EMBL" id="CAG9771504.1"/>
    </source>
</evidence>
<sequence length="447" mass="51533">MQTYEPSAHRFKASSNVCVDTFLQGRGMNKFTSQMKRFNKIRQATSRKLNAMTQTIGSYHEVGYRCRIETVETFDNLQQLIEAYHDEDAFMVRRGAILERMIDSGVLTRISGLDWRRHLVDCGILNDCEILDSALRLFKNYDGTIQLPRMSWPEVPSTSFQKVSNESMRQEDELVRSDLRRAIEKSPSNIPWRHWLRKSCDQKPTLEENENHDEEEDCSNVANDEDNSENGISESSESDYDAKPAELDADQKTRPKKVLPEFLLPTRLPMNVGIGPSLMCQRDIVKAYVAANRMKFFLEGTYLKGKKLEIDLVRLMREPARRNKRKVGHVQAMKGTELFLQEYEDQNKHLPKLSPMVMHLFDRQIGIVGNAIRVAEKRVEKFLTSDSTTPNEDSLVFIYWATALAHIGPDGHRKNPSWQIGFYNSKRRCRHYFDASVTNGIVGIVCD</sequence>
<feature type="region of interest" description="Disordered" evidence="1">
    <location>
        <begin position="204"/>
        <end position="254"/>
    </location>
</feature>